<organism evidence="2">
    <name type="scientific">Tanacetum cinerariifolium</name>
    <name type="common">Dalmatian daisy</name>
    <name type="synonym">Chrysanthemum cinerariifolium</name>
    <dbReference type="NCBI Taxonomy" id="118510"/>
    <lineage>
        <taxon>Eukaryota</taxon>
        <taxon>Viridiplantae</taxon>
        <taxon>Streptophyta</taxon>
        <taxon>Embryophyta</taxon>
        <taxon>Tracheophyta</taxon>
        <taxon>Spermatophyta</taxon>
        <taxon>Magnoliopsida</taxon>
        <taxon>eudicotyledons</taxon>
        <taxon>Gunneridae</taxon>
        <taxon>Pentapetalae</taxon>
        <taxon>asterids</taxon>
        <taxon>campanulids</taxon>
        <taxon>Asterales</taxon>
        <taxon>Asteraceae</taxon>
        <taxon>Asteroideae</taxon>
        <taxon>Anthemideae</taxon>
        <taxon>Anthemidinae</taxon>
        <taxon>Tanacetum</taxon>
    </lineage>
</organism>
<name>A0A699XQG2_TANCI</name>
<feature type="compositionally biased region" description="Basic and acidic residues" evidence="1">
    <location>
        <begin position="21"/>
        <end position="44"/>
    </location>
</feature>
<feature type="compositionally biased region" description="Basic and acidic residues" evidence="1">
    <location>
        <begin position="1"/>
        <end position="14"/>
    </location>
</feature>
<gene>
    <name evidence="2" type="ORF">Tci_932489</name>
</gene>
<evidence type="ECO:0000256" key="1">
    <source>
        <dbReference type="SAM" id="MobiDB-lite"/>
    </source>
</evidence>
<sequence>APDRRGAGDADRLVPARRHRGVPEFRAHGPALSRDRGAAGRGTREAGYTAYQRHVLHRLSRAAVDRGGVGLTGQRGTRWT</sequence>
<comment type="caution">
    <text evidence="2">The sequence shown here is derived from an EMBL/GenBank/DDBJ whole genome shotgun (WGS) entry which is preliminary data.</text>
</comment>
<feature type="non-terminal residue" evidence="2">
    <location>
        <position position="1"/>
    </location>
</feature>
<reference evidence="2" key="1">
    <citation type="journal article" date="2019" name="Sci. Rep.">
        <title>Draft genome of Tanacetum cinerariifolium, the natural source of mosquito coil.</title>
        <authorList>
            <person name="Yamashiro T."/>
            <person name="Shiraishi A."/>
            <person name="Satake H."/>
            <person name="Nakayama K."/>
        </authorList>
    </citation>
    <scope>NUCLEOTIDE SEQUENCE</scope>
</reference>
<proteinExistence type="predicted"/>
<feature type="non-terminal residue" evidence="2">
    <location>
        <position position="80"/>
    </location>
</feature>
<protein>
    <submittedName>
        <fullName evidence="2">Uncharacterized protein</fullName>
    </submittedName>
</protein>
<evidence type="ECO:0000313" key="2">
    <source>
        <dbReference type="EMBL" id="GFD60520.1"/>
    </source>
</evidence>
<dbReference type="EMBL" id="BKCJ011878887">
    <property type="protein sequence ID" value="GFD60520.1"/>
    <property type="molecule type" value="Genomic_DNA"/>
</dbReference>
<dbReference type="AlphaFoldDB" id="A0A699XQG2"/>
<accession>A0A699XQG2</accession>
<feature type="region of interest" description="Disordered" evidence="1">
    <location>
        <begin position="1"/>
        <end position="44"/>
    </location>
</feature>